<evidence type="ECO:0008006" key="3">
    <source>
        <dbReference type="Google" id="ProtNLM"/>
    </source>
</evidence>
<name>A0A1F8GQ44_9BACT</name>
<protein>
    <recommendedName>
        <fullName evidence="3">DUF458 domain-containing protein</fullName>
    </recommendedName>
</protein>
<dbReference type="AlphaFoldDB" id="A0A1F8GQ44"/>
<dbReference type="InterPro" id="IPR007405">
    <property type="entry name" value="Phage_KVP40_Orf299"/>
</dbReference>
<comment type="caution">
    <text evidence="1">The sequence shown here is derived from an EMBL/GenBank/DDBJ whole genome shotgun (WGS) entry which is preliminary data.</text>
</comment>
<evidence type="ECO:0000313" key="2">
    <source>
        <dbReference type="Proteomes" id="UP000179047"/>
    </source>
</evidence>
<dbReference type="PANTHER" id="PTHR39961">
    <property type="entry name" value="HYPOTHETICAL CYTOSOLIC PROTEIN"/>
    <property type="match status" value="1"/>
</dbReference>
<reference evidence="1 2" key="1">
    <citation type="journal article" date="2016" name="Nat. Commun.">
        <title>Thousands of microbial genomes shed light on interconnected biogeochemical processes in an aquifer system.</title>
        <authorList>
            <person name="Anantharaman K."/>
            <person name="Brown C.T."/>
            <person name="Hug L.A."/>
            <person name="Sharon I."/>
            <person name="Castelle C.J."/>
            <person name="Probst A.J."/>
            <person name="Thomas B.C."/>
            <person name="Singh A."/>
            <person name="Wilkins M.J."/>
            <person name="Karaoz U."/>
            <person name="Brodie E.L."/>
            <person name="Williams K.H."/>
            <person name="Hubbard S.S."/>
            <person name="Banfield J.F."/>
        </authorList>
    </citation>
    <scope>NUCLEOTIDE SEQUENCE [LARGE SCALE GENOMIC DNA]</scope>
</reference>
<dbReference type="EMBL" id="MGKP01000029">
    <property type="protein sequence ID" value="OGN27493.1"/>
    <property type="molecule type" value="Genomic_DNA"/>
</dbReference>
<accession>A0A1F8GQ44</accession>
<gene>
    <name evidence="1" type="ORF">A3A33_04690</name>
</gene>
<sequence>MNAILDEDRLQEFFISPSRGRRDFSEVIDDVIEFVEEDDASRYEIVVGTDSEQFGTPRIGATGGPAEFVSVVTVHRMGKHGRYFWKRMKNIVAYDHHDRMLKEAYFSLELAQRVVAELRPRLDDHLYNFEIHLDIGHNGPTKPMISEIVGMITGNGFTARIKPESYAANKVADRHVG</sequence>
<evidence type="ECO:0000313" key="1">
    <source>
        <dbReference type="EMBL" id="OGN27493.1"/>
    </source>
</evidence>
<dbReference type="STRING" id="1802701.A3A33_04690"/>
<dbReference type="PANTHER" id="PTHR39961:SF1">
    <property type="entry name" value="DUF458 DOMAIN-CONTAINING PROTEIN"/>
    <property type="match status" value="1"/>
</dbReference>
<dbReference type="Pfam" id="PF04308">
    <property type="entry name" value="RNaseH_like"/>
    <property type="match status" value="1"/>
</dbReference>
<proteinExistence type="predicted"/>
<organism evidence="1 2">
    <name type="scientific">Candidatus Yanofskybacteria bacterium RIFCSPLOWO2_01_FULL_49_25</name>
    <dbReference type="NCBI Taxonomy" id="1802701"/>
    <lineage>
        <taxon>Bacteria</taxon>
        <taxon>Candidatus Yanofskyibacteriota</taxon>
    </lineage>
</organism>
<dbReference type="Proteomes" id="UP000179047">
    <property type="component" value="Unassembled WGS sequence"/>
</dbReference>